<dbReference type="EMBL" id="GGEC01035127">
    <property type="protein sequence ID" value="MBX15611.1"/>
    <property type="molecule type" value="Transcribed_RNA"/>
</dbReference>
<sequence length="62" mass="7034">MQASTLMQNRVRKTYPHSTFPTDKGNQKTWECWIHCVAVCQPFCQFCENAKSPGCQGSKTHG</sequence>
<organism evidence="1">
    <name type="scientific">Rhizophora mucronata</name>
    <name type="common">Asiatic mangrove</name>
    <dbReference type="NCBI Taxonomy" id="61149"/>
    <lineage>
        <taxon>Eukaryota</taxon>
        <taxon>Viridiplantae</taxon>
        <taxon>Streptophyta</taxon>
        <taxon>Embryophyta</taxon>
        <taxon>Tracheophyta</taxon>
        <taxon>Spermatophyta</taxon>
        <taxon>Magnoliopsida</taxon>
        <taxon>eudicotyledons</taxon>
        <taxon>Gunneridae</taxon>
        <taxon>Pentapetalae</taxon>
        <taxon>rosids</taxon>
        <taxon>fabids</taxon>
        <taxon>Malpighiales</taxon>
        <taxon>Rhizophoraceae</taxon>
        <taxon>Rhizophora</taxon>
    </lineage>
</organism>
<reference evidence="1" key="1">
    <citation type="submission" date="2018-02" db="EMBL/GenBank/DDBJ databases">
        <title>Rhizophora mucronata_Transcriptome.</title>
        <authorList>
            <person name="Meera S.P."/>
            <person name="Sreeshan A."/>
            <person name="Augustine A."/>
        </authorList>
    </citation>
    <scope>NUCLEOTIDE SEQUENCE</scope>
    <source>
        <tissue evidence="1">Leaf</tissue>
    </source>
</reference>
<dbReference type="AlphaFoldDB" id="A0A2P2LCA9"/>
<accession>A0A2P2LCA9</accession>
<protein>
    <submittedName>
        <fullName evidence="1">Uncharacterized protein</fullName>
    </submittedName>
</protein>
<name>A0A2P2LCA9_RHIMU</name>
<proteinExistence type="predicted"/>
<evidence type="ECO:0000313" key="1">
    <source>
        <dbReference type="EMBL" id="MBX15611.1"/>
    </source>
</evidence>